<dbReference type="Proteomes" id="UP000515160">
    <property type="component" value="Chromosome 3"/>
</dbReference>
<protein>
    <submittedName>
        <fullName evidence="2">Uncharacterized protein LOC117572445</fullName>
    </submittedName>
</protein>
<dbReference type="RefSeq" id="XP_034111166.1">
    <property type="nucleotide sequence ID" value="XM_034255275.2"/>
</dbReference>
<dbReference type="AlphaFoldDB" id="A0A6P8X4P5"/>
<dbReference type="OrthoDB" id="8185227at2759"/>
<dbReference type="GeneID" id="117572445"/>
<organism evidence="1 2">
    <name type="scientific">Drosophila albomicans</name>
    <name type="common">Fruit fly</name>
    <dbReference type="NCBI Taxonomy" id="7291"/>
    <lineage>
        <taxon>Eukaryota</taxon>
        <taxon>Metazoa</taxon>
        <taxon>Ecdysozoa</taxon>
        <taxon>Arthropoda</taxon>
        <taxon>Hexapoda</taxon>
        <taxon>Insecta</taxon>
        <taxon>Pterygota</taxon>
        <taxon>Neoptera</taxon>
        <taxon>Endopterygota</taxon>
        <taxon>Diptera</taxon>
        <taxon>Brachycera</taxon>
        <taxon>Muscomorpha</taxon>
        <taxon>Ephydroidea</taxon>
        <taxon>Drosophilidae</taxon>
        <taxon>Drosophila</taxon>
    </lineage>
</organism>
<name>A0A6P8X4P5_DROAB</name>
<reference evidence="2" key="1">
    <citation type="submission" date="2025-08" db="UniProtKB">
        <authorList>
            <consortium name="RefSeq"/>
        </authorList>
    </citation>
    <scope>IDENTIFICATION</scope>
    <source>
        <strain evidence="2">15112-1751.03</strain>
        <tissue evidence="2">Whole Adult</tissue>
    </source>
</reference>
<evidence type="ECO:0000313" key="1">
    <source>
        <dbReference type="Proteomes" id="UP000515160"/>
    </source>
</evidence>
<proteinExistence type="predicted"/>
<accession>A0A6P8X4P5</accession>
<sequence length="192" mass="22233">MFSNLPRGSYMDEHISKDYGKEVLLSNWQERRQGSEEQNDCIVPGLQRVNACEQHLSEVRDNFAEPWSVEEEGYATRYYLGARNEALHNFKRNREVQLRFPLAADMLENCTTTYKIMYDILPRKELEKSKNEASVSVGSVPSKPQDLDLMLSYGNRSTTGRRCQLRAESRLLQRQRMQTTYAAHYDAATALI</sequence>
<keyword evidence="1" id="KW-1185">Reference proteome</keyword>
<gene>
    <name evidence="2" type="primary">LOC117572445</name>
</gene>
<evidence type="ECO:0000313" key="2">
    <source>
        <dbReference type="RefSeq" id="XP_034111166.1"/>
    </source>
</evidence>